<evidence type="ECO:0000256" key="1">
    <source>
        <dbReference type="SAM" id="SignalP"/>
    </source>
</evidence>
<feature type="domain" description="Calcium-activated chloride channel N-terminal" evidence="2">
    <location>
        <begin position="25"/>
        <end position="188"/>
    </location>
</feature>
<organism evidence="3 4">
    <name type="scientific">Stegodyphus mimosarum</name>
    <name type="common">African social velvet spider</name>
    <dbReference type="NCBI Taxonomy" id="407821"/>
    <lineage>
        <taxon>Eukaryota</taxon>
        <taxon>Metazoa</taxon>
        <taxon>Ecdysozoa</taxon>
        <taxon>Arthropoda</taxon>
        <taxon>Chelicerata</taxon>
        <taxon>Arachnida</taxon>
        <taxon>Araneae</taxon>
        <taxon>Araneomorphae</taxon>
        <taxon>Entelegynae</taxon>
        <taxon>Eresoidea</taxon>
        <taxon>Eresidae</taxon>
        <taxon>Stegodyphus</taxon>
    </lineage>
</organism>
<proteinExistence type="predicted"/>
<protein>
    <submittedName>
        <fullName evidence="3">Calcium-activated chloride channel regulator 1</fullName>
    </submittedName>
</protein>
<dbReference type="OMA" id="YESAAYA"/>
<keyword evidence="4" id="KW-1185">Reference proteome</keyword>
<dbReference type="EMBL" id="KK122409">
    <property type="protein sequence ID" value="KFM82660.1"/>
    <property type="molecule type" value="Genomic_DNA"/>
</dbReference>
<feature type="signal peptide" evidence="1">
    <location>
        <begin position="1"/>
        <end position="21"/>
    </location>
</feature>
<dbReference type="Proteomes" id="UP000054359">
    <property type="component" value="Unassembled WGS sequence"/>
</dbReference>
<feature type="non-terminal residue" evidence="3">
    <location>
        <position position="272"/>
    </location>
</feature>
<reference evidence="3 4" key="1">
    <citation type="submission" date="2013-11" db="EMBL/GenBank/DDBJ databases">
        <title>Genome sequencing of Stegodyphus mimosarum.</title>
        <authorList>
            <person name="Bechsgaard J."/>
        </authorList>
    </citation>
    <scope>NUCLEOTIDE SEQUENCE [LARGE SCALE GENOMIC DNA]</scope>
</reference>
<dbReference type="AlphaFoldDB" id="A0A087UZ71"/>
<evidence type="ECO:0000259" key="2">
    <source>
        <dbReference type="Pfam" id="PF08434"/>
    </source>
</evidence>
<keyword evidence="1" id="KW-0732">Signal</keyword>
<name>A0A087UZ71_STEMI</name>
<gene>
    <name evidence="3" type="ORF">X975_20439</name>
</gene>
<feature type="chain" id="PRO_5001831007" evidence="1">
    <location>
        <begin position="22"/>
        <end position="272"/>
    </location>
</feature>
<dbReference type="InterPro" id="IPR013642">
    <property type="entry name" value="CLCA_N"/>
</dbReference>
<dbReference type="Pfam" id="PF08434">
    <property type="entry name" value="CLCA"/>
    <property type="match status" value="1"/>
</dbReference>
<accession>A0A087UZ71</accession>
<evidence type="ECO:0000313" key="4">
    <source>
        <dbReference type="Proteomes" id="UP000054359"/>
    </source>
</evidence>
<dbReference type="OrthoDB" id="6436684at2759"/>
<sequence length="272" mass="31020">MMKAIFALTLTLYFISIRSLATSSIQIDNNGYSNILIALPRNLEKTEDRTRMINNLKNLLQQSSAKLMNATKGRAYFRNVTFIIPSKWNDPEYSMSDSQNSTSTFHSETEINSEVADIVVTDSPEDTSSYVLHHRGCGYHALRIYLSTGFLLSNHVLQNSSEFVRLWAEYRYGLFPEGGFQEDEKYPPTYQLPWKSTSSVTGCSSGKHCIYIPGSDDESCEEQFTSSLMDQNLPKASWFCEVEHYLGVRHFPEAPSKHNLLCREEGTWFTVL</sequence>
<evidence type="ECO:0000313" key="3">
    <source>
        <dbReference type="EMBL" id="KFM82660.1"/>
    </source>
</evidence>